<name>A0AC34QAI4_9BILA</name>
<organism evidence="1 2">
    <name type="scientific">Panagrolaimus sp. JU765</name>
    <dbReference type="NCBI Taxonomy" id="591449"/>
    <lineage>
        <taxon>Eukaryota</taxon>
        <taxon>Metazoa</taxon>
        <taxon>Ecdysozoa</taxon>
        <taxon>Nematoda</taxon>
        <taxon>Chromadorea</taxon>
        <taxon>Rhabditida</taxon>
        <taxon>Tylenchina</taxon>
        <taxon>Panagrolaimomorpha</taxon>
        <taxon>Panagrolaimoidea</taxon>
        <taxon>Panagrolaimidae</taxon>
        <taxon>Panagrolaimus</taxon>
    </lineage>
</organism>
<protein>
    <submittedName>
        <fullName evidence="2">Mediator complex subunit 9</fullName>
    </submittedName>
</protein>
<evidence type="ECO:0000313" key="1">
    <source>
        <dbReference type="Proteomes" id="UP000887576"/>
    </source>
</evidence>
<proteinExistence type="predicted"/>
<dbReference type="WBParaSite" id="JU765_v2.g14581.t1">
    <property type="protein sequence ID" value="JU765_v2.g14581.t1"/>
    <property type="gene ID" value="JU765_v2.g14581"/>
</dbReference>
<sequence>MNENQQYSSPQNCIDKLDLVERFVRELVSTINSGQFAEVRQKITQLQTATQQFKVEVQKLPEIKRTVAEQNFEIEHLNRRISKQLAGIQVANIKTQLFLEKYPKKMATGDAQPMINEQSFRCTFCNSSILPKAMGRIIQDFTFDMPLTRQKKEFVQNETETEKLTIFCMVDRAHDFDNVAVTKSHQGQVYLACGDCEMGPIGIQDKSGKYLVALERVKLV</sequence>
<evidence type="ECO:0000313" key="2">
    <source>
        <dbReference type="WBParaSite" id="JU765_v2.g14581.t1"/>
    </source>
</evidence>
<accession>A0AC34QAI4</accession>
<dbReference type="Proteomes" id="UP000887576">
    <property type="component" value="Unplaced"/>
</dbReference>
<reference evidence="2" key="1">
    <citation type="submission" date="2022-11" db="UniProtKB">
        <authorList>
            <consortium name="WormBaseParasite"/>
        </authorList>
    </citation>
    <scope>IDENTIFICATION</scope>
</reference>